<dbReference type="EMBL" id="LAZR01015828">
    <property type="protein sequence ID" value="KKM07177.1"/>
    <property type="molecule type" value="Genomic_DNA"/>
</dbReference>
<proteinExistence type="predicted"/>
<gene>
    <name evidence="1" type="ORF">LCGC14_1736550</name>
</gene>
<dbReference type="AlphaFoldDB" id="A0A0F9HVK4"/>
<name>A0A0F9HVK4_9ZZZZ</name>
<evidence type="ECO:0000313" key="1">
    <source>
        <dbReference type="EMBL" id="KKM07177.1"/>
    </source>
</evidence>
<reference evidence="1" key="1">
    <citation type="journal article" date="2015" name="Nature">
        <title>Complex archaea that bridge the gap between prokaryotes and eukaryotes.</title>
        <authorList>
            <person name="Spang A."/>
            <person name="Saw J.H."/>
            <person name="Jorgensen S.L."/>
            <person name="Zaremba-Niedzwiedzka K."/>
            <person name="Martijn J."/>
            <person name="Lind A.E."/>
            <person name="van Eijk R."/>
            <person name="Schleper C."/>
            <person name="Guy L."/>
            <person name="Ettema T.J."/>
        </authorList>
    </citation>
    <scope>NUCLEOTIDE SEQUENCE</scope>
</reference>
<comment type="caution">
    <text evidence="1">The sequence shown here is derived from an EMBL/GenBank/DDBJ whole genome shotgun (WGS) entry which is preliminary data.</text>
</comment>
<sequence>MSKEGSFWQLPDMYNDDSFFDSAWGYRDEEGYLEYYPGAIIKSDRQFLKSCGIKPAVFRRKK</sequence>
<organism evidence="1">
    <name type="scientific">marine sediment metagenome</name>
    <dbReference type="NCBI Taxonomy" id="412755"/>
    <lineage>
        <taxon>unclassified sequences</taxon>
        <taxon>metagenomes</taxon>
        <taxon>ecological metagenomes</taxon>
    </lineage>
</organism>
<protein>
    <submittedName>
        <fullName evidence="1">Uncharacterized protein</fullName>
    </submittedName>
</protein>
<accession>A0A0F9HVK4</accession>